<dbReference type="EMBL" id="LAZR01000045">
    <property type="protein sequence ID" value="KKN99665.1"/>
    <property type="molecule type" value="Genomic_DNA"/>
</dbReference>
<evidence type="ECO:0008006" key="3">
    <source>
        <dbReference type="Google" id="ProtNLM"/>
    </source>
</evidence>
<keyword evidence="1" id="KW-0472">Membrane</keyword>
<name>A0A0F9V319_9ZZZZ</name>
<keyword evidence="1" id="KW-0812">Transmembrane</keyword>
<accession>A0A0F9V319</accession>
<evidence type="ECO:0000256" key="1">
    <source>
        <dbReference type="SAM" id="Phobius"/>
    </source>
</evidence>
<gene>
    <name evidence="2" type="ORF">LCGC14_0134110</name>
</gene>
<organism evidence="2">
    <name type="scientific">marine sediment metagenome</name>
    <dbReference type="NCBI Taxonomy" id="412755"/>
    <lineage>
        <taxon>unclassified sequences</taxon>
        <taxon>metagenomes</taxon>
        <taxon>ecological metagenomes</taxon>
    </lineage>
</organism>
<dbReference type="Pfam" id="PF04403">
    <property type="entry name" value="PqiA"/>
    <property type="match status" value="1"/>
</dbReference>
<feature type="transmembrane region" description="Helical" evidence="1">
    <location>
        <begin position="175"/>
        <end position="195"/>
    </location>
</feature>
<feature type="transmembrane region" description="Helical" evidence="1">
    <location>
        <begin position="57"/>
        <end position="77"/>
    </location>
</feature>
<dbReference type="InterPro" id="IPR007498">
    <property type="entry name" value="PqiA-like"/>
</dbReference>
<comment type="caution">
    <text evidence="2">The sequence shown here is derived from an EMBL/GenBank/DDBJ whole genome shotgun (WGS) entry which is preliminary data.</text>
</comment>
<evidence type="ECO:0000313" key="2">
    <source>
        <dbReference type="EMBL" id="KKN99665.1"/>
    </source>
</evidence>
<sequence length="215" mass="23316">MKDTDDHTSPPDLEQIIVCPQCDAVYQLKIPSIGEKAVCERCHTVLIEPRKQAGLKIIAIAFATFVLILGATFFPFLNIDAAGNKNSVSVMDAALAFSTGPLLLLSLATAALIMLVPLARVMLTLYVLVPVVLDLPPARHAMQAFRLSQALQPWSMAEIFALGCAVALVKVADLATVGFGPAFWMFCGLVVLIVAQDKFMCKWSVWNSLENPKKS</sequence>
<proteinExistence type="predicted"/>
<keyword evidence="1" id="KW-1133">Transmembrane helix</keyword>
<protein>
    <recommendedName>
        <fullName evidence="3">Paraquat-inducible protein A</fullName>
    </recommendedName>
</protein>
<dbReference type="AlphaFoldDB" id="A0A0F9V319"/>
<feature type="transmembrane region" description="Helical" evidence="1">
    <location>
        <begin position="102"/>
        <end position="129"/>
    </location>
</feature>
<reference evidence="2" key="1">
    <citation type="journal article" date="2015" name="Nature">
        <title>Complex archaea that bridge the gap between prokaryotes and eukaryotes.</title>
        <authorList>
            <person name="Spang A."/>
            <person name="Saw J.H."/>
            <person name="Jorgensen S.L."/>
            <person name="Zaremba-Niedzwiedzka K."/>
            <person name="Martijn J."/>
            <person name="Lind A.E."/>
            <person name="van Eijk R."/>
            <person name="Schleper C."/>
            <person name="Guy L."/>
            <person name="Ettema T.J."/>
        </authorList>
    </citation>
    <scope>NUCLEOTIDE SEQUENCE</scope>
</reference>